<evidence type="ECO:0000313" key="3">
    <source>
        <dbReference type="EMBL" id="AAO44550.1"/>
    </source>
</evidence>
<dbReference type="HOGENOM" id="CLU_029601_2_3_11"/>
<proteinExistence type="inferred from homology"/>
<dbReference type="Proteomes" id="UP000002200">
    <property type="component" value="Chromosome"/>
</dbReference>
<dbReference type="AlphaFoldDB" id="Q83MV3"/>
<dbReference type="eggNOG" id="COG0758">
    <property type="taxonomic scope" value="Bacteria"/>
</dbReference>
<dbReference type="STRING" id="203267.TWT_453"/>
<dbReference type="InterPro" id="IPR057666">
    <property type="entry name" value="DrpA_SLOG"/>
</dbReference>
<dbReference type="PANTHER" id="PTHR43022">
    <property type="entry name" value="PROTEIN SMF"/>
    <property type="match status" value="1"/>
</dbReference>
<accession>Q83MV3</accession>
<name>Q83MV3_TROWT</name>
<dbReference type="InterPro" id="IPR003488">
    <property type="entry name" value="DprA"/>
</dbReference>
<dbReference type="GO" id="GO:0009294">
    <property type="term" value="P:DNA-mediated transformation"/>
    <property type="evidence" value="ECO:0007669"/>
    <property type="project" value="InterPro"/>
</dbReference>
<dbReference type="SUPFAM" id="SSF102405">
    <property type="entry name" value="MCP/YpsA-like"/>
    <property type="match status" value="1"/>
</dbReference>
<sequence>MKNIISTLNLPDREVISAVKPLCFSEELSEDQAVDYFARAAWSLISEPGDRIAGRLISCMTAPRALGWLLGNISLPFTLDEFESQQLEKHRSVWKMRADYQQLLKSFQAAHHTGAKLVVTDKYNKLQDEKPHILWVRGNSPSILLDTSQKVSIVGTRCCSYYGKSVTADISYSLARKNYVIVSGGALGIDGTAHMSALSAGKSTIVFFAGGVDWIYPRGNEALFSKICESGIIVSEMPCGSRPTKWRFLRRNRLIAAIPSAVVVTEAAARSGSISTAYHAADVQVPVGAVPGPINSPLSEGCNRLIRDRIAESVTCADDVVGLFAPLVVSPIQKDSFGLQASRIRVIDALSKKYDRDISEICRLSGMLFDDVSSLMRLLELSGQVIRSGSGWRLSGRLR</sequence>
<comment type="similarity">
    <text evidence="1">Belongs to the DprA/Smf family.</text>
</comment>
<dbReference type="KEGG" id="twh:TWT_453"/>
<evidence type="ECO:0000256" key="1">
    <source>
        <dbReference type="ARBA" id="ARBA00006525"/>
    </source>
</evidence>
<dbReference type="NCBIfam" id="TIGR00732">
    <property type="entry name" value="dprA"/>
    <property type="match status" value="1"/>
</dbReference>
<dbReference type="PANTHER" id="PTHR43022:SF1">
    <property type="entry name" value="PROTEIN SMF"/>
    <property type="match status" value="1"/>
</dbReference>
<gene>
    <name evidence="3" type="primary">smf</name>
    <name evidence="3" type="ordered locus">TWT_453</name>
</gene>
<keyword evidence="4" id="KW-1185">Reference proteome</keyword>
<evidence type="ECO:0000259" key="2">
    <source>
        <dbReference type="Pfam" id="PF02481"/>
    </source>
</evidence>
<dbReference type="Gene3D" id="3.40.50.450">
    <property type="match status" value="1"/>
</dbReference>
<reference evidence="3 4" key="1">
    <citation type="journal article" date="2003" name="Genome Res.">
        <title>Tropheryma whipplei twist: a human pathogenic Actinobacteria with a reduced genome.</title>
        <authorList>
            <person name="Raoult D."/>
            <person name="Ogata H."/>
            <person name="Audic S."/>
            <person name="Robert C."/>
            <person name="Suhre K."/>
            <person name="Drancourt M."/>
            <person name="Claverie J.-M."/>
        </authorList>
    </citation>
    <scope>NUCLEOTIDE SEQUENCE [LARGE SCALE GENOMIC DNA]</scope>
    <source>
        <strain evidence="3 4">Twist</strain>
    </source>
</reference>
<feature type="domain" description="Smf/DprA SLOG" evidence="2">
    <location>
        <begin position="128"/>
        <end position="321"/>
    </location>
</feature>
<dbReference type="Pfam" id="PF02481">
    <property type="entry name" value="DNA_processg_A"/>
    <property type="match status" value="1"/>
</dbReference>
<dbReference type="EMBL" id="AE014184">
    <property type="protein sequence ID" value="AAO44550.1"/>
    <property type="molecule type" value="Genomic_DNA"/>
</dbReference>
<protein>
    <submittedName>
        <fullName evidence="3">Nucleotide-binding protein</fullName>
    </submittedName>
</protein>
<dbReference type="RefSeq" id="WP_011102582.1">
    <property type="nucleotide sequence ID" value="NC_004572.3"/>
</dbReference>
<evidence type="ECO:0000313" key="4">
    <source>
        <dbReference type="Proteomes" id="UP000002200"/>
    </source>
</evidence>
<organism evidence="3 4">
    <name type="scientific">Tropheryma whipplei (strain Twist)</name>
    <name type="common">Whipple's bacillus</name>
    <dbReference type="NCBI Taxonomy" id="203267"/>
    <lineage>
        <taxon>Bacteria</taxon>
        <taxon>Bacillati</taxon>
        <taxon>Actinomycetota</taxon>
        <taxon>Actinomycetes</taxon>
        <taxon>Micrococcales</taxon>
        <taxon>Tropherymataceae</taxon>
        <taxon>Tropheryma</taxon>
    </lineage>
</organism>